<comment type="caution">
    <text evidence="2">The sequence shown here is derived from an EMBL/GenBank/DDBJ whole genome shotgun (WGS) entry which is preliminary data.</text>
</comment>
<dbReference type="PANTHER" id="PTHR46825">
    <property type="entry name" value="D-ALANYL-D-ALANINE-CARBOXYPEPTIDASE/ENDOPEPTIDASE AMPH"/>
    <property type="match status" value="1"/>
</dbReference>
<dbReference type="Pfam" id="PF00144">
    <property type="entry name" value="Beta-lactamase"/>
    <property type="match status" value="1"/>
</dbReference>
<sequence length="397" mass="42435">MAASVAVGTATASAAQTSARTPVEAKRQQLPPLDPALVKAAIAGLPNATVTGALVKISGPAGRFSGTSGVGDVRTGAPVPLDGRFRAGSISKVFTAVVVLQLAAEHRIDLDQSVQHYMPHLLPAEYPRVTVRQLLDHTSGLPTSGHLGDSQGDPNRWFVDHRFDSWTPKQIVADAMTTPKDFAPGTSQRYNGLNYYVAGLLIEKVTGRSYAHEVQQRVLKPLNLRSTFVLDRRDPRLPGPHPHGYVAVTENGKAVLHDVSEQSPYPWAEGGVISSADDLTSLIRAIFQGRVVPRSMLGAMFAVPNVKYADDSHCNMGSDTGHACFSAGLMRVTLPNGVTVWGKTGARPGYTSGVFATRDLRRVSVYELNPTGNKDGSESPYVMRLAAAVFAPDLLGH</sequence>
<dbReference type="GO" id="GO:0016787">
    <property type="term" value="F:hydrolase activity"/>
    <property type="evidence" value="ECO:0007669"/>
    <property type="project" value="UniProtKB-KW"/>
</dbReference>
<dbReference type="InterPro" id="IPR050491">
    <property type="entry name" value="AmpC-like"/>
</dbReference>
<accession>A0A3M2MH95</accession>
<reference evidence="2 3" key="1">
    <citation type="submission" date="2018-10" db="EMBL/GenBank/DDBJ databases">
        <title>Isolation from soil.</title>
        <authorList>
            <person name="Hu J."/>
        </authorList>
    </citation>
    <scope>NUCLEOTIDE SEQUENCE [LARGE SCALE GENOMIC DNA]</scope>
    <source>
        <strain evidence="2 3">NEAU-Ht49</strain>
    </source>
</reference>
<evidence type="ECO:0000259" key="1">
    <source>
        <dbReference type="Pfam" id="PF00144"/>
    </source>
</evidence>
<dbReference type="EMBL" id="RFFG01000008">
    <property type="protein sequence ID" value="RMI46638.1"/>
    <property type="molecule type" value="Genomic_DNA"/>
</dbReference>
<dbReference type="AlphaFoldDB" id="A0A3M2MH95"/>
<dbReference type="PANTHER" id="PTHR46825:SF7">
    <property type="entry name" value="D-ALANYL-D-ALANINE CARBOXYPEPTIDASE"/>
    <property type="match status" value="1"/>
</dbReference>
<gene>
    <name evidence="2" type="ORF">EBO15_06135</name>
</gene>
<dbReference type="Proteomes" id="UP000282674">
    <property type="component" value="Unassembled WGS sequence"/>
</dbReference>
<keyword evidence="2" id="KW-0378">Hydrolase</keyword>
<dbReference type="SUPFAM" id="SSF56601">
    <property type="entry name" value="beta-lactamase/transpeptidase-like"/>
    <property type="match status" value="1"/>
</dbReference>
<feature type="domain" description="Beta-lactamase-related" evidence="1">
    <location>
        <begin position="68"/>
        <end position="387"/>
    </location>
</feature>
<protein>
    <submittedName>
        <fullName evidence="2">Class A beta-lactamase-related serine hydrolase</fullName>
    </submittedName>
</protein>
<evidence type="ECO:0000313" key="3">
    <source>
        <dbReference type="Proteomes" id="UP000282674"/>
    </source>
</evidence>
<dbReference type="InterPro" id="IPR001466">
    <property type="entry name" value="Beta-lactam-related"/>
</dbReference>
<proteinExistence type="predicted"/>
<name>A0A3M2MH95_9ACTN</name>
<keyword evidence="3" id="KW-1185">Reference proteome</keyword>
<evidence type="ECO:0000313" key="2">
    <source>
        <dbReference type="EMBL" id="RMI46638.1"/>
    </source>
</evidence>
<dbReference type="InterPro" id="IPR012338">
    <property type="entry name" value="Beta-lactam/transpept-like"/>
</dbReference>
<organism evidence="2 3">
    <name type="scientific">Actinomadura harenae</name>
    <dbReference type="NCBI Taxonomy" id="2483351"/>
    <lineage>
        <taxon>Bacteria</taxon>
        <taxon>Bacillati</taxon>
        <taxon>Actinomycetota</taxon>
        <taxon>Actinomycetes</taxon>
        <taxon>Streptosporangiales</taxon>
        <taxon>Thermomonosporaceae</taxon>
        <taxon>Actinomadura</taxon>
    </lineage>
</organism>
<dbReference type="Gene3D" id="3.40.710.10">
    <property type="entry name" value="DD-peptidase/beta-lactamase superfamily"/>
    <property type="match status" value="1"/>
</dbReference>
<dbReference type="OrthoDB" id="3499702at2"/>